<evidence type="ECO:0000256" key="1">
    <source>
        <dbReference type="SAM" id="MobiDB-lite"/>
    </source>
</evidence>
<evidence type="ECO:0000313" key="3">
    <source>
        <dbReference type="Proteomes" id="UP000026961"/>
    </source>
</evidence>
<reference evidence="2" key="2">
    <citation type="submission" date="2018-05" db="EMBL/GenBank/DDBJ databases">
        <title>OgluRS3 (Oryza glumaepatula Reference Sequence Version 3).</title>
        <authorList>
            <person name="Zhang J."/>
            <person name="Kudrna D."/>
            <person name="Lee S."/>
            <person name="Talag J."/>
            <person name="Welchert J."/>
            <person name="Wing R.A."/>
        </authorList>
    </citation>
    <scope>NUCLEOTIDE SEQUENCE [LARGE SCALE GENOMIC DNA]</scope>
</reference>
<accession>A0A0E0AQT1</accession>
<keyword evidence="3" id="KW-1185">Reference proteome</keyword>
<organism evidence="2">
    <name type="scientific">Oryza glumipatula</name>
    <dbReference type="NCBI Taxonomy" id="40148"/>
    <lineage>
        <taxon>Eukaryota</taxon>
        <taxon>Viridiplantae</taxon>
        <taxon>Streptophyta</taxon>
        <taxon>Embryophyta</taxon>
        <taxon>Tracheophyta</taxon>
        <taxon>Spermatophyta</taxon>
        <taxon>Magnoliopsida</taxon>
        <taxon>Liliopsida</taxon>
        <taxon>Poales</taxon>
        <taxon>Poaceae</taxon>
        <taxon>BOP clade</taxon>
        <taxon>Oryzoideae</taxon>
        <taxon>Oryzeae</taxon>
        <taxon>Oryzinae</taxon>
        <taxon>Oryza</taxon>
    </lineage>
</organism>
<dbReference type="Proteomes" id="UP000026961">
    <property type="component" value="Chromosome 8"/>
</dbReference>
<dbReference type="Gramene" id="OGLUM08G02950.1">
    <property type="protein sequence ID" value="OGLUM08G02950.1"/>
    <property type="gene ID" value="OGLUM08G02950"/>
</dbReference>
<sequence length="68" mass="6974">MATRGQEGTCGTASGIARRGRPRGAGVSTLAGMRCDGGRRRTVRAAGEGEDAVKVKVPSGLMDTPEDQ</sequence>
<proteinExistence type="predicted"/>
<dbReference type="EnsemblPlants" id="OGLUM08G02950.1">
    <property type="protein sequence ID" value="OGLUM08G02950.1"/>
    <property type="gene ID" value="OGLUM08G02950"/>
</dbReference>
<feature type="region of interest" description="Disordered" evidence="1">
    <location>
        <begin position="1"/>
        <end position="33"/>
    </location>
</feature>
<protein>
    <submittedName>
        <fullName evidence="2">Uncharacterized protein</fullName>
    </submittedName>
</protein>
<evidence type="ECO:0000313" key="2">
    <source>
        <dbReference type="EnsemblPlants" id="OGLUM08G02950.1"/>
    </source>
</evidence>
<dbReference type="HOGENOM" id="CLU_2798102_0_0_1"/>
<reference evidence="2" key="1">
    <citation type="submission" date="2015-04" db="UniProtKB">
        <authorList>
            <consortium name="EnsemblPlants"/>
        </authorList>
    </citation>
    <scope>IDENTIFICATION</scope>
</reference>
<name>A0A0E0AQT1_9ORYZ</name>
<dbReference type="AlphaFoldDB" id="A0A0E0AQT1"/>